<feature type="binding site" evidence="9">
    <location>
        <position position="107"/>
    </location>
    <ligand>
        <name>4-amino-2-methyl-5-(diphosphooxymethyl)pyrimidine</name>
        <dbReference type="ChEBI" id="CHEBI:57841"/>
    </ligand>
</feature>
<comment type="catalytic activity">
    <reaction evidence="7 9 10">
        <text>2-(2-carboxy-4-methylthiazol-5-yl)ethyl phosphate + 4-amino-2-methyl-5-(diphosphooxymethyl)pyrimidine + 2 H(+) = thiamine phosphate + CO2 + diphosphate</text>
        <dbReference type="Rhea" id="RHEA:47848"/>
        <dbReference type="ChEBI" id="CHEBI:15378"/>
        <dbReference type="ChEBI" id="CHEBI:16526"/>
        <dbReference type="ChEBI" id="CHEBI:33019"/>
        <dbReference type="ChEBI" id="CHEBI:37575"/>
        <dbReference type="ChEBI" id="CHEBI:57841"/>
        <dbReference type="ChEBI" id="CHEBI:62890"/>
        <dbReference type="EC" id="2.5.1.3"/>
    </reaction>
</comment>
<dbReference type="InterPro" id="IPR022998">
    <property type="entry name" value="ThiamineP_synth_TenI"/>
</dbReference>
<sequence length="281" mass="30300">MDDCRLYVITGENYHPGRSLLDVMERALIGGADILQLRAKETPKREVLAQAYALRELTQRYGVPFIINDHIDIALAVGADGVHLGQDDLPLAEARRILGPDKIIGISTHHIDQALDAERGGADYIGVGPVYPTGTKPGRKAVTTDYVREAAQRVRLPFVAIGGITLDNVDAVLEAGAVRICAVSAIVGSEDPAEACRTFLHHIRLKQMDHLIAGSTCTVCVNGREERTSARTVLELVEQLNLSGKRMVVELNGEIVPHERWGAAPIADGAVLELVHFVGGG</sequence>
<dbReference type="CDD" id="cd00564">
    <property type="entry name" value="TMP_TenI"/>
    <property type="match status" value="1"/>
</dbReference>
<evidence type="ECO:0000256" key="11">
    <source>
        <dbReference type="RuleBase" id="RU004253"/>
    </source>
</evidence>
<accession>A0ABS7D3I8</accession>
<dbReference type="InterPro" id="IPR013785">
    <property type="entry name" value="Aldolase_TIM"/>
</dbReference>
<dbReference type="NCBIfam" id="TIGR00693">
    <property type="entry name" value="thiE"/>
    <property type="match status" value="1"/>
</dbReference>
<keyword evidence="14" id="KW-1185">Reference proteome</keyword>
<dbReference type="SUPFAM" id="SSF51391">
    <property type="entry name" value="Thiamin phosphate synthase"/>
    <property type="match status" value="1"/>
</dbReference>
<dbReference type="InterPro" id="IPR034291">
    <property type="entry name" value="TMP_synthase"/>
</dbReference>
<protein>
    <recommendedName>
        <fullName evidence="9">Thiamine-phosphate synthase</fullName>
        <shortName evidence="9">TP synthase</shortName>
        <shortName evidence="9">TPS</shortName>
        <ecNumber evidence="9">2.5.1.3</ecNumber>
    </recommendedName>
    <alternativeName>
        <fullName evidence="9">Thiamine-phosphate pyrophosphorylase</fullName>
        <shortName evidence="9">TMP pyrophosphorylase</shortName>
        <shortName evidence="9">TMP-PPase</shortName>
    </alternativeName>
</protein>
<keyword evidence="2 9" id="KW-0808">Transferase</keyword>
<dbReference type="EMBL" id="JAHZIJ010000003">
    <property type="protein sequence ID" value="MBW7474502.1"/>
    <property type="molecule type" value="Genomic_DNA"/>
</dbReference>
<dbReference type="EC" id="2.5.1.3" evidence="9"/>
<comment type="cofactor">
    <cofactor evidence="9">
        <name>Mg(2+)</name>
        <dbReference type="ChEBI" id="CHEBI:18420"/>
    </cofactor>
    <text evidence="9">Binds 1 Mg(2+) ion per subunit.</text>
</comment>
<feature type="binding site" evidence="9">
    <location>
        <position position="163"/>
    </location>
    <ligand>
        <name>2-[(2R,5Z)-2-carboxy-4-methylthiazol-5(2H)-ylidene]ethyl phosphate</name>
        <dbReference type="ChEBI" id="CHEBI:62899"/>
    </ligand>
</feature>
<feature type="binding site" evidence="9">
    <location>
        <position position="136"/>
    </location>
    <ligand>
        <name>4-amino-2-methyl-5-(diphosphooxymethyl)pyrimidine</name>
        <dbReference type="ChEBI" id="CHEBI:57841"/>
    </ligand>
</feature>
<dbReference type="InterPro" id="IPR010035">
    <property type="entry name" value="Thi_S"/>
</dbReference>
<evidence type="ECO:0000256" key="7">
    <source>
        <dbReference type="ARBA" id="ARBA00047851"/>
    </source>
</evidence>
<evidence type="ECO:0000256" key="10">
    <source>
        <dbReference type="RuleBase" id="RU003826"/>
    </source>
</evidence>
<dbReference type="GO" id="GO:0004789">
    <property type="term" value="F:thiamine-phosphate diphosphorylase activity"/>
    <property type="evidence" value="ECO:0007669"/>
    <property type="project" value="UniProtKB-EC"/>
</dbReference>
<dbReference type="NCBIfam" id="TIGR01683">
    <property type="entry name" value="thiS"/>
    <property type="match status" value="1"/>
</dbReference>
<comment type="function">
    <text evidence="9">Condenses 4-methyl-5-(beta-hydroxyethyl)thiazole monophosphate (THZ-P) and 2-methyl-4-amino-5-hydroxymethyl pyrimidine pyrophosphate (HMP-PP) to form thiamine monophosphate (TMP).</text>
</comment>
<dbReference type="InterPro" id="IPR036206">
    <property type="entry name" value="ThiamineP_synth_sf"/>
</dbReference>
<comment type="caution">
    <text evidence="13">The sequence shown here is derived from an EMBL/GenBank/DDBJ whole genome shotgun (WGS) entry which is preliminary data.</text>
</comment>
<comment type="catalytic activity">
    <reaction evidence="6 9 10">
        <text>4-methyl-5-(2-phosphooxyethyl)-thiazole + 4-amino-2-methyl-5-(diphosphooxymethyl)pyrimidine + H(+) = thiamine phosphate + diphosphate</text>
        <dbReference type="Rhea" id="RHEA:22328"/>
        <dbReference type="ChEBI" id="CHEBI:15378"/>
        <dbReference type="ChEBI" id="CHEBI:33019"/>
        <dbReference type="ChEBI" id="CHEBI:37575"/>
        <dbReference type="ChEBI" id="CHEBI:57841"/>
        <dbReference type="ChEBI" id="CHEBI:58296"/>
        <dbReference type="EC" id="2.5.1.3"/>
    </reaction>
</comment>
<keyword evidence="5 9" id="KW-0784">Thiamine biosynthesis</keyword>
<dbReference type="SUPFAM" id="SSF54285">
    <property type="entry name" value="MoaD/ThiS"/>
    <property type="match status" value="1"/>
</dbReference>
<feature type="binding site" evidence="9">
    <location>
        <position position="69"/>
    </location>
    <ligand>
        <name>Mg(2+)</name>
        <dbReference type="ChEBI" id="CHEBI:18420"/>
    </ligand>
</feature>
<comment type="pathway">
    <text evidence="1 9 11">Cofactor biosynthesis; thiamine diphosphate biosynthesis; thiamine phosphate from 4-amino-2-methyl-5-diphosphomethylpyrimidine and 4-methyl-5-(2-phosphoethyl)-thiazole: step 1/1.</text>
</comment>
<reference evidence="13 14" key="1">
    <citation type="submission" date="2021-07" db="EMBL/GenBank/DDBJ databases">
        <title>Paenibacillus radiodurans sp. nov., isolated from the southeastern edge of Tengger Desert.</title>
        <authorList>
            <person name="Zhang G."/>
        </authorList>
    </citation>
    <scope>NUCLEOTIDE SEQUENCE [LARGE SCALE GENOMIC DNA]</scope>
    <source>
        <strain evidence="13 14">DT7-4</strain>
    </source>
</reference>
<dbReference type="InterPro" id="IPR016155">
    <property type="entry name" value="Mopterin_synth/thiamin_S_b"/>
</dbReference>
<dbReference type="PANTHER" id="PTHR20857">
    <property type="entry name" value="THIAMINE-PHOSPHATE PYROPHOSPHORYLASE"/>
    <property type="match status" value="1"/>
</dbReference>
<organism evidence="13 14">
    <name type="scientific">Paenibacillus oenotherae</name>
    <dbReference type="NCBI Taxonomy" id="1435645"/>
    <lineage>
        <taxon>Bacteria</taxon>
        <taxon>Bacillati</taxon>
        <taxon>Bacillota</taxon>
        <taxon>Bacilli</taxon>
        <taxon>Bacillales</taxon>
        <taxon>Paenibacillaceae</taxon>
        <taxon>Paenibacillus</taxon>
    </lineage>
</organism>
<evidence type="ECO:0000313" key="13">
    <source>
        <dbReference type="EMBL" id="MBW7474502.1"/>
    </source>
</evidence>
<dbReference type="InterPro" id="IPR003749">
    <property type="entry name" value="ThiS/MoaD-like"/>
</dbReference>
<evidence type="ECO:0000256" key="5">
    <source>
        <dbReference type="ARBA" id="ARBA00022977"/>
    </source>
</evidence>
<evidence type="ECO:0000313" key="14">
    <source>
        <dbReference type="Proteomes" id="UP000812277"/>
    </source>
</evidence>
<dbReference type="Pfam" id="PF02597">
    <property type="entry name" value="ThiS"/>
    <property type="match status" value="1"/>
</dbReference>
<feature type="domain" description="Thiamine phosphate synthase/TenI" evidence="12">
    <location>
        <begin position="6"/>
        <end position="186"/>
    </location>
</feature>
<evidence type="ECO:0000259" key="12">
    <source>
        <dbReference type="Pfam" id="PF02581"/>
    </source>
</evidence>
<evidence type="ECO:0000256" key="1">
    <source>
        <dbReference type="ARBA" id="ARBA00005165"/>
    </source>
</evidence>
<keyword evidence="3 9" id="KW-0479">Metal-binding</keyword>
<dbReference type="CDD" id="cd00565">
    <property type="entry name" value="Ubl_ThiS"/>
    <property type="match status" value="1"/>
</dbReference>
<evidence type="ECO:0000256" key="6">
    <source>
        <dbReference type="ARBA" id="ARBA00047334"/>
    </source>
</evidence>
<feature type="binding site" evidence="9">
    <location>
        <begin position="133"/>
        <end position="135"/>
    </location>
    <ligand>
        <name>2-[(2R,5Z)-2-carboxy-4-methylthiazol-5(2H)-ylidene]ethyl phosphate</name>
        <dbReference type="ChEBI" id="CHEBI:62899"/>
    </ligand>
</feature>
<dbReference type="PANTHER" id="PTHR20857:SF15">
    <property type="entry name" value="THIAMINE-PHOSPHATE SYNTHASE"/>
    <property type="match status" value="1"/>
</dbReference>
<evidence type="ECO:0000256" key="3">
    <source>
        <dbReference type="ARBA" id="ARBA00022723"/>
    </source>
</evidence>
<proteinExistence type="inferred from homology"/>
<gene>
    <name evidence="9 13" type="primary">thiE</name>
    <name evidence="13" type="ORF">K0T92_07070</name>
</gene>
<feature type="binding site" evidence="9">
    <location>
        <position position="88"/>
    </location>
    <ligand>
        <name>Mg(2+)</name>
        <dbReference type="ChEBI" id="CHEBI:18420"/>
    </ligand>
</feature>
<comment type="similarity">
    <text evidence="9 10">Belongs to the thiamine-phosphate synthase family.</text>
</comment>
<keyword evidence="4 9" id="KW-0460">Magnesium</keyword>
<dbReference type="HAMAP" id="MF_00097">
    <property type="entry name" value="TMP_synthase"/>
    <property type="match status" value="1"/>
</dbReference>
<dbReference type="Gene3D" id="3.10.20.30">
    <property type="match status" value="1"/>
</dbReference>
<dbReference type="Pfam" id="PF02581">
    <property type="entry name" value="TMP-TENI"/>
    <property type="match status" value="1"/>
</dbReference>
<dbReference type="Proteomes" id="UP000812277">
    <property type="component" value="Unassembled WGS sequence"/>
</dbReference>
<name>A0ABS7D3I8_9BACL</name>
<comment type="catalytic activity">
    <reaction evidence="8 9 10">
        <text>2-[(2R,5Z)-2-carboxy-4-methylthiazol-5(2H)-ylidene]ethyl phosphate + 4-amino-2-methyl-5-(diphosphooxymethyl)pyrimidine + 2 H(+) = thiamine phosphate + CO2 + diphosphate</text>
        <dbReference type="Rhea" id="RHEA:47844"/>
        <dbReference type="ChEBI" id="CHEBI:15378"/>
        <dbReference type="ChEBI" id="CHEBI:16526"/>
        <dbReference type="ChEBI" id="CHEBI:33019"/>
        <dbReference type="ChEBI" id="CHEBI:37575"/>
        <dbReference type="ChEBI" id="CHEBI:57841"/>
        <dbReference type="ChEBI" id="CHEBI:62899"/>
        <dbReference type="EC" id="2.5.1.3"/>
    </reaction>
</comment>
<evidence type="ECO:0000256" key="4">
    <source>
        <dbReference type="ARBA" id="ARBA00022842"/>
    </source>
</evidence>
<dbReference type="InterPro" id="IPR012675">
    <property type="entry name" value="Beta-grasp_dom_sf"/>
</dbReference>
<evidence type="ECO:0000256" key="9">
    <source>
        <dbReference type="HAMAP-Rule" id="MF_00097"/>
    </source>
</evidence>
<feature type="binding site" evidence="9">
    <location>
        <begin position="36"/>
        <end position="40"/>
    </location>
    <ligand>
        <name>4-amino-2-methyl-5-(diphosphooxymethyl)pyrimidine</name>
        <dbReference type="ChEBI" id="CHEBI:57841"/>
    </ligand>
</feature>
<dbReference type="Gene3D" id="3.20.20.70">
    <property type="entry name" value="Aldolase class I"/>
    <property type="match status" value="1"/>
</dbReference>
<feature type="binding site" evidence="9">
    <location>
        <begin position="183"/>
        <end position="184"/>
    </location>
    <ligand>
        <name>2-[(2R,5Z)-2-carboxy-4-methylthiazol-5(2H)-ylidene]ethyl phosphate</name>
        <dbReference type="ChEBI" id="CHEBI:62899"/>
    </ligand>
</feature>
<feature type="binding site" evidence="9">
    <location>
        <position position="68"/>
    </location>
    <ligand>
        <name>4-amino-2-methyl-5-(diphosphooxymethyl)pyrimidine</name>
        <dbReference type="ChEBI" id="CHEBI:57841"/>
    </ligand>
</feature>
<evidence type="ECO:0000256" key="2">
    <source>
        <dbReference type="ARBA" id="ARBA00022679"/>
    </source>
</evidence>
<evidence type="ECO:0000256" key="8">
    <source>
        <dbReference type="ARBA" id="ARBA00047883"/>
    </source>
</evidence>